<dbReference type="RefSeq" id="WP_244630166.1">
    <property type="nucleotide sequence ID" value="NZ_BMIF01000001.1"/>
</dbReference>
<feature type="domain" description="Major facilitator superfamily (MFS) profile" evidence="7">
    <location>
        <begin position="27"/>
        <end position="403"/>
    </location>
</feature>
<dbReference type="AlphaFoldDB" id="A0A916RD05"/>
<evidence type="ECO:0000256" key="2">
    <source>
        <dbReference type="ARBA" id="ARBA00022475"/>
    </source>
</evidence>
<evidence type="ECO:0000259" key="7">
    <source>
        <dbReference type="PROSITE" id="PS50850"/>
    </source>
</evidence>
<feature type="transmembrane region" description="Helical" evidence="6">
    <location>
        <begin position="66"/>
        <end position="88"/>
    </location>
</feature>
<evidence type="ECO:0000256" key="5">
    <source>
        <dbReference type="ARBA" id="ARBA00023136"/>
    </source>
</evidence>
<dbReference type="CDD" id="cd17324">
    <property type="entry name" value="MFS_NepI_like"/>
    <property type="match status" value="1"/>
</dbReference>
<dbReference type="InterPro" id="IPR020846">
    <property type="entry name" value="MFS_dom"/>
</dbReference>
<dbReference type="InterPro" id="IPR050189">
    <property type="entry name" value="MFS_Efflux_Transporters"/>
</dbReference>
<feature type="transmembrane region" description="Helical" evidence="6">
    <location>
        <begin position="185"/>
        <end position="205"/>
    </location>
</feature>
<dbReference type="Pfam" id="PF07690">
    <property type="entry name" value="MFS_1"/>
    <property type="match status" value="1"/>
</dbReference>
<dbReference type="Proteomes" id="UP000636264">
    <property type="component" value="Unassembled WGS sequence"/>
</dbReference>
<comment type="subcellular location">
    <subcellularLocation>
        <location evidence="1">Cell membrane</location>
        <topology evidence="1">Multi-pass membrane protein</topology>
    </subcellularLocation>
</comment>
<dbReference type="InterPro" id="IPR036259">
    <property type="entry name" value="MFS_trans_sf"/>
</dbReference>
<keyword evidence="4 6" id="KW-1133">Transmembrane helix</keyword>
<feature type="transmembrane region" description="Helical" evidence="6">
    <location>
        <begin position="348"/>
        <end position="367"/>
    </location>
</feature>
<feature type="transmembrane region" description="Helical" evidence="6">
    <location>
        <begin position="26"/>
        <end position="46"/>
    </location>
</feature>
<proteinExistence type="predicted"/>
<keyword evidence="2" id="KW-1003">Cell membrane</keyword>
<reference evidence="8" key="2">
    <citation type="submission" date="2020-09" db="EMBL/GenBank/DDBJ databases">
        <authorList>
            <person name="Sun Q."/>
            <person name="Zhou Y."/>
        </authorList>
    </citation>
    <scope>NUCLEOTIDE SEQUENCE</scope>
    <source>
        <strain evidence="8">CGMCC 1.15320</strain>
    </source>
</reference>
<feature type="transmembrane region" description="Helical" evidence="6">
    <location>
        <begin position="373"/>
        <end position="396"/>
    </location>
</feature>
<dbReference type="InterPro" id="IPR011701">
    <property type="entry name" value="MFS"/>
</dbReference>
<keyword evidence="5 6" id="KW-0472">Membrane</keyword>
<evidence type="ECO:0000256" key="1">
    <source>
        <dbReference type="ARBA" id="ARBA00004651"/>
    </source>
</evidence>
<dbReference type="PANTHER" id="PTHR43124">
    <property type="entry name" value="PURINE EFFLUX PUMP PBUE"/>
    <property type="match status" value="1"/>
</dbReference>
<dbReference type="GO" id="GO:0005886">
    <property type="term" value="C:plasma membrane"/>
    <property type="evidence" value="ECO:0007669"/>
    <property type="project" value="UniProtKB-SubCell"/>
</dbReference>
<accession>A0A916RD05</accession>
<feature type="transmembrane region" description="Helical" evidence="6">
    <location>
        <begin position="260"/>
        <end position="280"/>
    </location>
</feature>
<protein>
    <submittedName>
        <fullName evidence="8">MFS transporter</fullName>
    </submittedName>
</protein>
<evidence type="ECO:0000313" key="8">
    <source>
        <dbReference type="EMBL" id="GGA51538.1"/>
    </source>
</evidence>
<evidence type="ECO:0000256" key="6">
    <source>
        <dbReference type="SAM" id="Phobius"/>
    </source>
</evidence>
<comment type="caution">
    <text evidence="8">The sequence shown here is derived from an EMBL/GenBank/DDBJ whole genome shotgun (WGS) entry which is preliminary data.</text>
</comment>
<keyword evidence="3 6" id="KW-0812">Transmembrane</keyword>
<dbReference type="PANTHER" id="PTHR43124:SF8">
    <property type="entry name" value="INNER MEMBRANE TRANSPORT PROTEIN YDHP"/>
    <property type="match status" value="1"/>
</dbReference>
<dbReference type="EMBL" id="BMIF01000001">
    <property type="protein sequence ID" value="GGA51538.1"/>
    <property type="molecule type" value="Genomic_DNA"/>
</dbReference>
<evidence type="ECO:0000256" key="3">
    <source>
        <dbReference type="ARBA" id="ARBA00022692"/>
    </source>
</evidence>
<name>A0A916RD05_9HYPH</name>
<dbReference type="SUPFAM" id="SSF103473">
    <property type="entry name" value="MFS general substrate transporter"/>
    <property type="match status" value="1"/>
</dbReference>
<feature type="transmembrane region" description="Helical" evidence="6">
    <location>
        <begin position="226"/>
        <end position="248"/>
    </location>
</feature>
<organism evidence="8 9">
    <name type="scientific">Nitratireductor aestuarii</name>
    <dbReference type="NCBI Taxonomy" id="1735103"/>
    <lineage>
        <taxon>Bacteria</taxon>
        <taxon>Pseudomonadati</taxon>
        <taxon>Pseudomonadota</taxon>
        <taxon>Alphaproteobacteria</taxon>
        <taxon>Hyphomicrobiales</taxon>
        <taxon>Phyllobacteriaceae</taxon>
        <taxon>Nitratireductor</taxon>
    </lineage>
</organism>
<dbReference type="Gene3D" id="1.20.1250.20">
    <property type="entry name" value="MFS general substrate transporter like domains"/>
    <property type="match status" value="2"/>
</dbReference>
<feature type="transmembrane region" description="Helical" evidence="6">
    <location>
        <begin position="124"/>
        <end position="146"/>
    </location>
</feature>
<reference evidence="8" key="1">
    <citation type="journal article" date="2014" name="Int. J. Syst. Evol. Microbiol.">
        <title>Complete genome sequence of Corynebacterium casei LMG S-19264T (=DSM 44701T), isolated from a smear-ripened cheese.</title>
        <authorList>
            <consortium name="US DOE Joint Genome Institute (JGI-PGF)"/>
            <person name="Walter F."/>
            <person name="Albersmeier A."/>
            <person name="Kalinowski J."/>
            <person name="Ruckert C."/>
        </authorList>
    </citation>
    <scope>NUCLEOTIDE SEQUENCE</scope>
    <source>
        <strain evidence="8">CGMCC 1.15320</strain>
    </source>
</reference>
<dbReference type="GO" id="GO:0022857">
    <property type="term" value="F:transmembrane transporter activity"/>
    <property type="evidence" value="ECO:0007669"/>
    <property type="project" value="InterPro"/>
</dbReference>
<evidence type="ECO:0000256" key="4">
    <source>
        <dbReference type="ARBA" id="ARBA00022989"/>
    </source>
</evidence>
<feature type="transmembrane region" description="Helical" evidence="6">
    <location>
        <begin position="287"/>
        <end position="309"/>
    </location>
</feature>
<sequence length="405" mass="41458">MASAEPLDDSPSPADDNHIRSSRMPLAIYLLGAAVFAVTTSEFMVAGIMPSLSFALGVSVGEIGYLISYFALGMTIGGPLATALLLALKVPNKAAFLWLLGLFVIGSIVTAIAPNYGVMALGRIIQGISSGGCFGIALTICASLVSPDLRGRAVSVVLAGLMLSPVVGVPATAMIDQALGWRASFWSIVVLAALSTTVVAIGVPASKQDVSADLRTSLKALRNGRLWAAYLTSSLIIGATFAAFSYFSPIFTQLTGLSEGAIPILLAIYGVANVAGNLVVGRFADRFTIPILIGGLTILAFALATFALFATIPVVAITAFIAIGLFGVTMNPAMAARVMRAAHPDPMVNALHSSVITTGLAVGTWAGGLGIDAGYGLTAPLWVGLALALLGLLSLAPRAARKIAS</sequence>
<gene>
    <name evidence="8" type="ORF">GCM10011385_01030</name>
</gene>
<feature type="transmembrane region" description="Helical" evidence="6">
    <location>
        <begin position="95"/>
        <end position="118"/>
    </location>
</feature>
<keyword evidence="9" id="KW-1185">Reference proteome</keyword>
<feature type="transmembrane region" description="Helical" evidence="6">
    <location>
        <begin position="153"/>
        <end position="173"/>
    </location>
</feature>
<feature type="transmembrane region" description="Helical" evidence="6">
    <location>
        <begin position="315"/>
        <end position="336"/>
    </location>
</feature>
<dbReference type="PROSITE" id="PS50850">
    <property type="entry name" value="MFS"/>
    <property type="match status" value="1"/>
</dbReference>
<evidence type="ECO:0000313" key="9">
    <source>
        <dbReference type="Proteomes" id="UP000636264"/>
    </source>
</evidence>